<dbReference type="Gene3D" id="3.40.50.2000">
    <property type="entry name" value="Glycogen Phosphorylase B"/>
    <property type="match status" value="1"/>
</dbReference>
<dbReference type="Proteomes" id="UP000676776">
    <property type="component" value="Unassembled WGS sequence"/>
</dbReference>
<gene>
    <name evidence="2" type="ORF">J4050_02450</name>
</gene>
<dbReference type="Pfam" id="PF04101">
    <property type="entry name" value="Glyco_tran_28_C"/>
    <property type="match status" value="1"/>
</dbReference>
<name>A0ABS3SYL9_9FLAO</name>
<evidence type="ECO:0000313" key="3">
    <source>
        <dbReference type="Proteomes" id="UP000676776"/>
    </source>
</evidence>
<proteinExistence type="predicted"/>
<organism evidence="2 3">
    <name type="scientific">Winogradskyella pelagia</name>
    <dbReference type="NCBI Taxonomy" id="2819984"/>
    <lineage>
        <taxon>Bacteria</taxon>
        <taxon>Pseudomonadati</taxon>
        <taxon>Bacteroidota</taxon>
        <taxon>Flavobacteriia</taxon>
        <taxon>Flavobacteriales</taxon>
        <taxon>Flavobacteriaceae</taxon>
        <taxon>Winogradskyella</taxon>
    </lineage>
</organism>
<dbReference type="SUPFAM" id="SSF53756">
    <property type="entry name" value="UDP-Glycosyltransferase/glycogen phosphorylase"/>
    <property type="match status" value="1"/>
</dbReference>
<protein>
    <submittedName>
        <fullName evidence="2">Glycosyltransferase</fullName>
    </submittedName>
</protein>
<dbReference type="InterPro" id="IPR007235">
    <property type="entry name" value="Glyco_trans_28_C"/>
</dbReference>
<accession>A0ABS3SYL9</accession>
<evidence type="ECO:0000259" key="1">
    <source>
        <dbReference type="Pfam" id="PF04101"/>
    </source>
</evidence>
<dbReference type="EMBL" id="JAGEVF010000002">
    <property type="protein sequence ID" value="MBO3115588.1"/>
    <property type="molecule type" value="Genomic_DNA"/>
</dbReference>
<comment type="caution">
    <text evidence="2">The sequence shown here is derived from an EMBL/GenBank/DDBJ whole genome shotgun (WGS) entry which is preliminary data.</text>
</comment>
<reference evidence="2 3" key="1">
    <citation type="submission" date="2021-03" db="EMBL/GenBank/DDBJ databases">
        <title>Winogradskyella sp. nov., isolated from costal sediment.</title>
        <authorList>
            <person name="Gao C."/>
        </authorList>
    </citation>
    <scope>NUCLEOTIDE SEQUENCE [LARGE SCALE GENOMIC DNA]</scope>
    <source>
        <strain evidence="2 3">DF17</strain>
    </source>
</reference>
<evidence type="ECO:0000313" key="2">
    <source>
        <dbReference type="EMBL" id="MBO3115588.1"/>
    </source>
</evidence>
<feature type="domain" description="Glycosyl transferase family 28 C-terminal" evidence="1">
    <location>
        <begin position="212"/>
        <end position="322"/>
    </location>
</feature>
<keyword evidence="3" id="KW-1185">Reference proteome</keyword>
<sequence length="357" mass="40062">MGKILVAPLNWGLGHATRCIPIVRELLLQGFEPLIASDGEALLLLQKEFPGLASIELPSYNISYPKNGNSFKYKLLKDSPHLLSIIKKEKWIIKQLVEAGGIAGIISDNRFGVRHKAVPCVFISHQIRVLSGITTWFSTKFHQNIISKFDECWVPDVDRIPNLSGKLGHVEDFRFPIKYIGPLSRFKKKNINSEYDLLVLLSGPEPQRSMLSEALLHQLHDYEGKVCFIKGTIESKQTTTQIGSITVHNFLFGSNLENVINASEIILSRSGYTTIMDLAKLGKKAFFIPTPGQFEQEYLAEKLKLEGIAPSCNQKDFTLDKINLVKDYTGFSNLKSTTDFKGLFNLFKSEGEFATHA</sequence>